<dbReference type="GO" id="GO:0016020">
    <property type="term" value="C:membrane"/>
    <property type="evidence" value="ECO:0007669"/>
    <property type="project" value="UniProtKB-SubCell"/>
</dbReference>
<dbReference type="Pfam" id="PF01549">
    <property type="entry name" value="ShK"/>
    <property type="match status" value="1"/>
</dbReference>
<proteinExistence type="predicted"/>
<feature type="compositionally biased region" description="Polar residues" evidence="7">
    <location>
        <begin position="535"/>
        <end position="546"/>
    </location>
</feature>
<evidence type="ECO:0000259" key="10">
    <source>
        <dbReference type="PROSITE" id="PS51670"/>
    </source>
</evidence>
<dbReference type="AlphaFoldDB" id="A0A250XP44"/>
<evidence type="ECO:0000256" key="4">
    <source>
        <dbReference type="ARBA" id="ARBA00022692"/>
    </source>
</evidence>
<dbReference type="GO" id="GO:0016757">
    <property type="term" value="F:glycosyltransferase activity"/>
    <property type="evidence" value="ECO:0007669"/>
    <property type="project" value="UniProtKB-KW"/>
</dbReference>
<keyword evidence="12" id="KW-1185">Reference proteome</keyword>
<evidence type="ECO:0000256" key="1">
    <source>
        <dbReference type="ARBA" id="ARBA00004167"/>
    </source>
</evidence>
<comment type="caution">
    <text evidence="11">The sequence shown here is derived from an EMBL/GenBank/DDBJ whole genome shotgun (WGS) entry which is preliminary data.</text>
</comment>
<evidence type="ECO:0000313" key="11">
    <source>
        <dbReference type="EMBL" id="GAX84816.1"/>
    </source>
</evidence>
<feature type="chain" id="PRO_5013259123" description="ShKT domain-containing protein" evidence="9">
    <location>
        <begin position="23"/>
        <end position="751"/>
    </location>
</feature>
<evidence type="ECO:0000256" key="5">
    <source>
        <dbReference type="ARBA" id="ARBA00022989"/>
    </source>
</evidence>
<feature type="domain" description="ShKT" evidence="10">
    <location>
        <begin position="395"/>
        <end position="429"/>
    </location>
</feature>
<reference evidence="11 12" key="1">
    <citation type="submission" date="2017-08" db="EMBL/GenBank/DDBJ databases">
        <title>Acidophilic green algal genome provides insights into adaptation to an acidic environment.</title>
        <authorList>
            <person name="Hirooka S."/>
            <person name="Hirose Y."/>
            <person name="Kanesaki Y."/>
            <person name="Higuchi S."/>
            <person name="Fujiwara T."/>
            <person name="Onuma R."/>
            <person name="Era A."/>
            <person name="Ohbayashi R."/>
            <person name="Uzuka A."/>
            <person name="Nozaki H."/>
            <person name="Yoshikawa H."/>
            <person name="Miyagishima S.Y."/>
        </authorList>
    </citation>
    <scope>NUCLEOTIDE SEQUENCE [LARGE SCALE GENOMIC DNA]</scope>
    <source>
        <strain evidence="11 12">NIES-2499</strain>
    </source>
</reference>
<keyword evidence="9" id="KW-0732">Signal</keyword>
<evidence type="ECO:0000256" key="9">
    <source>
        <dbReference type="SAM" id="SignalP"/>
    </source>
</evidence>
<keyword evidence="3" id="KW-0808">Transferase</keyword>
<keyword evidence="4 8" id="KW-0812">Transmembrane</keyword>
<feature type="compositionally biased region" description="Polar residues" evidence="7">
    <location>
        <begin position="515"/>
        <end position="526"/>
    </location>
</feature>
<dbReference type="SMART" id="SM00254">
    <property type="entry name" value="ShKT"/>
    <property type="match status" value="1"/>
</dbReference>
<evidence type="ECO:0000256" key="2">
    <source>
        <dbReference type="ARBA" id="ARBA00022676"/>
    </source>
</evidence>
<dbReference type="Pfam" id="PF23452">
    <property type="entry name" value="HPAT"/>
    <property type="match status" value="1"/>
</dbReference>
<keyword evidence="6 8" id="KW-0472">Membrane</keyword>
<dbReference type="InterPro" id="IPR056508">
    <property type="entry name" value="HPAT-like"/>
</dbReference>
<dbReference type="PANTHER" id="PTHR31485:SF7">
    <property type="entry name" value="PEPTIDYL SERINE ALPHA-GALACTOSYLTRANSFERASE"/>
    <property type="match status" value="1"/>
</dbReference>
<dbReference type="OrthoDB" id="2015991at2759"/>
<evidence type="ECO:0000313" key="12">
    <source>
        <dbReference type="Proteomes" id="UP000232323"/>
    </source>
</evidence>
<gene>
    <name evidence="11" type="ORF">CEUSTIGMA_g12237.t1</name>
</gene>
<organism evidence="11 12">
    <name type="scientific">Chlamydomonas eustigma</name>
    <dbReference type="NCBI Taxonomy" id="1157962"/>
    <lineage>
        <taxon>Eukaryota</taxon>
        <taxon>Viridiplantae</taxon>
        <taxon>Chlorophyta</taxon>
        <taxon>core chlorophytes</taxon>
        <taxon>Chlorophyceae</taxon>
        <taxon>CS clade</taxon>
        <taxon>Chlamydomonadales</taxon>
        <taxon>Chlamydomonadaceae</taxon>
        <taxon>Chlamydomonas</taxon>
    </lineage>
</organism>
<keyword evidence="2" id="KW-0328">Glycosyltransferase</keyword>
<dbReference type="STRING" id="1157962.A0A250XP44"/>
<feature type="compositionally biased region" description="Polar residues" evidence="7">
    <location>
        <begin position="476"/>
        <end position="506"/>
    </location>
</feature>
<feature type="signal peptide" evidence="9">
    <location>
        <begin position="1"/>
        <end position="22"/>
    </location>
</feature>
<accession>A0A250XP44</accession>
<name>A0A250XP44_9CHLO</name>
<dbReference type="PANTHER" id="PTHR31485">
    <property type="entry name" value="PEPTIDYL SERINE ALPHA-GALACTOSYLTRANSFERASE"/>
    <property type="match status" value="1"/>
</dbReference>
<feature type="compositionally biased region" description="Polar residues" evidence="7">
    <location>
        <begin position="555"/>
        <end position="584"/>
    </location>
</feature>
<feature type="region of interest" description="Disordered" evidence="7">
    <location>
        <begin position="461"/>
        <end position="584"/>
    </location>
</feature>
<protein>
    <recommendedName>
        <fullName evidence="10">ShKT domain-containing protein</fullName>
    </recommendedName>
</protein>
<dbReference type="EMBL" id="BEGY01000136">
    <property type="protein sequence ID" value="GAX84816.1"/>
    <property type="molecule type" value="Genomic_DNA"/>
</dbReference>
<evidence type="ECO:0000256" key="8">
    <source>
        <dbReference type="SAM" id="Phobius"/>
    </source>
</evidence>
<evidence type="ECO:0000256" key="3">
    <source>
        <dbReference type="ARBA" id="ARBA00022679"/>
    </source>
</evidence>
<comment type="subcellular location">
    <subcellularLocation>
        <location evidence="1">Membrane</location>
        <topology evidence="1">Single-pass membrane protein</topology>
    </subcellularLocation>
</comment>
<feature type="transmembrane region" description="Helical" evidence="8">
    <location>
        <begin position="717"/>
        <end position="735"/>
    </location>
</feature>
<dbReference type="InterPro" id="IPR003582">
    <property type="entry name" value="ShKT_dom"/>
</dbReference>
<dbReference type="PROSITE" id="PS51670">
    <property type="entry name" value="SHKT"/>
    <property type="match status" value="1"/>
</dbReference>
<dbReference type="Proteomes" id="UP000232323">
    <property type="component" value="Unassembled WGS sequence"/>
</dbReference>
<keyword evidence="5 8" id="KW-1133">Transmembrane helix</keyword>
<dbReference type="InterPro" id="IPR044845">
    <property type="entry name" value="HPAT/SRGT1-like"/>
</dbReference>
<evidence type="ECO:0000256" key="6">
    <source>
        <dbReference type="ARBA" id="ARBA00023136"/>
    </source>
</evidence>
<evidence type="ECO:0000256" key="7">
    <source>
        <dbReference type="SAM" id="MobiDB-lite"/>
    </source>
</evidence>
<sequence>MGNFFLGLSVAILSQALLPKQAYSTLQPVHVAFLTDCTMYSDWMSLGMIFSFKMSGQPGKVTRVMCCSEAEMAQYPKIMLEEVETHIAPSFSIHPVTGDHYAAYNKPEAVIDWMEHVTPEEEYVLVLDSDMILRRPFLVEVMKPMPKMAVGARYTYMIGVNNELALRHVPEVLPRNDTLAGPEGRRGDQVGGFFFVHRDDLKRMSKLWMKYTEDVRADDMAYKYSGDVYAIHPGDKPWISEMYGYAFGASKADLWHKWDTFSMIYPGYEPKAAPKLMHYGLFFEANGYKFDKHWHFDFNVTKCPPWDLKDINHRREGLFAHVPSVSSLHKQGRITEYYRDVLALETVATMNAAFCDFHVRRCSPSQQLLDECKIALSRYDEMAAETRKIEKELECLDFEKRCAEWSAVGECESNRGFMEETCRKSCGLCSTNVKVDPKDLAPPSSDLRKNLEALEKKLVDGVEKGAPTLPPEAKKNTTAPDTTHKNGTTPDVKQENGTAPVTTHKNGSAPDVKQENGTAPVTTHKNGSAPDVKQENGTAPVTTHKNGTAPDVKQENGTAPVTTHKNSLGPVTTHKNGTAPVTTQEDITSTVETLSSVVSLSPPPVPPPSPLQASEHAVLSTKSRKDLLVHCYRLPLSLKEVKRCVSDAGKGLEYKENLIANEDEIHDKPKEDVATHDAEDLTLSNLAVVIPAESPETDVEERKLLSGPKPAGSVPTWALSLSALALMAVLIMTVPRLMRFRRRPKPGHRTQ</sequence>